<sequence length="73" mass="8619">MAIILPLEKMSIEEKIGTMESIWNDLCRMDDCSILSPSWHKEILDEREENIKQGKDHFIDWSTAKEKIRKNIS</sequence>
<dbReference type="EMBL" id="UOFX01000020">
    <property type="protein sequence ID" value="VAX07019.1"/>
    <property type="molecule type" value="Genomic_DNA"/>
</dbReference>
<dbReference type="Pfam" id="PF09720">
    <property type="entry name" value="Unstab_antitox"/>
    <property type="match status" value="1"/>
</dbReference>
<proteinExistence type="predicted"/>
<gene>
    <name evidence="1" type="ORF">MNBD_GAMMA26-2019</name>
</gene>
<dbReference type="InterPro" id="IPR013406">
    <property type="entry name" value="CHP02574_addiction_mod"/>
</dbReference>
<name>A0A3B1AM79_9ZZZZ</name>
<evidence type="ECO:0008006" key="2">
    <source>
        <dbReference type="Google" id="ProtNLM"/>
    </source>
</evidence>
<reference evidence="1" key="1">
    <citation type="submission" date="2018-06" db="EMBL/GenBank/DDBJ databases">
        <authorList>
            <person name="Zhirakovskaya E."/>
        </authorList>
    </citation>
    <scope>NUCLEOTIDE SEQUENCE</scope>
</reference>
<accession>A0A3B1AM79</accession>
<evidence type="ECO:0000313" key="1">
    <source>
        <dbReference type="EMBL" id="VAX07019.1"/>
    </source>
</evidence>
<protein>
    <recommendedName>
        <fullName evidence="2">Addiction module antitoxin RelB</fullName>
    </recommendedName>
</protein>
<dbReference type="AlphaFoldDB" id="A0A3B1AM79"/>
<organism evidence="1">
    <name type="scientific">hydrothermal vent metagenome</name>
    <dbReference type="NCBI Taxonomy" id="652676"/>
    <lineage>
        <taxon>unclassified sequences</taxon>
        <taxon>metagenomes</taxon>
        <taxon>ecological metagenomes</taxon>
    </lineage>
</organism>